<dbReference type="PANTHER" id="PTHR12169:SF6">
    <property type="entry name" value="AFG1-LIKE ATPASE"/>
    <property type="match status" value="1"/>
</dbReference>
<keyword evidence="3" id="KW-0067">ATP-binding</keyword>
<evidence type="ECO:0000256" key="3">
    <source>
        <dbReference type="ARBA" id="ARBA00022840"/>
    </source>
</evidence>
<reference evidence="4" key="1">
    <citation type="submission" date="2022-01" db="EMBL/GenBank/DDBJ databases">
        <authorList>
            <person name="King R."/>
        </authorList>
    </citation>
    <scope>NUCLEOTIDE SEQUENCE</scope>
</reference>
<evidence type="ECO:0000313" key="4">
    <source>
        <dbReference type="EMBL" id="CAG9765254.1"/>
    </source>
</evidence>
<dbReference type="Proteomes" id="UP001152799">
    <property type="component" value="Chromosome 2"/>
</dbReference>
<dbReference type="SUPFAM" id="SSF52540">
    <property type="entry name" value="P-loop containing nucleoside triphosphate hydrolases"/>
    <property type="match status" value="1"/>
</dbReference>
<dbReference type="GO" id="GO:0005739">
    <property type="term" value="C:mitochondrion"/>
    <property type="evidence" value="ECO:0007669"/>
    <property type="project" value="TreeGrafter"/>
</dbReference>
<gene>
    <name evidence="4" type="ORF">CEUTPL_LOCUS5868</name>
</gene>
<evidence type="ECO:0000256" key="2">
    <source>
        <dbReference type="ARBA" id="ARBA00022741"/>
    </source>
</evidence>
<dbReference type="EMBL" id="OU892278">
    <property type="protein sequence ID" value="CAG9765254.1"/>
    <property type="molecule type" value="Genomic_DNA"/>
</dbReference>
<dbReference type="NCBIfam" id="NF040713">
    <property type="entry name" value="ZapE"/>
    <property type="match status" value="1"/>
</dbReference>
<dbReference type="Pfam" id="PF03969">
    <property type="entry name" value="AFG1_ATPase"/>
    <property type="match status" value="1"/>
</dbReference>
<evidence type="ECO:0000256" key="1">
    <source>
        <dbReference type="ARBA" id="ARBA00010322"/>
    </source>
</evidence>
<sequence>MRRLITKLVKTRPPSILIITKNNYSTSIKTVDEGPVAELKNQIAAKKLQEDPVQLKVAEQLQKVYENVKNYQPAQTNFFKKFLSSNKKNVPNGLYIYGAVGGGKTMLMDLFFNTCNIELKKRVHFNEFMIDVHHRMHQLKQEVVQDFSDRKAKPFDPIPPIAKSIFEKSWLLCFDEFQVTDVADAMILKRLFTELFNNGIVMIATSNRPPEDLYKNGLQRSNFLPFIDVLKQHCAVANLDSGIDYRQKIIGEKTNYFIKSNYKLDPIEPIFKFLCSKENDIIRGKSFVILGRDVSFRKVCGGILETSFDELCNRPLGANDYLHLTQFFHTIIIRDVPRIDLVKMRSEARRFITLIDALYDQKTKVIMVADVPIKQLFTYTKASSDDISDEHRMLMDDLKIGDNDLTANIFTGDEEIFAFDRTISRLSEMQSQDYWGDKGKGTGKHQ</sequence>
<comment type="similarity">
    <text evidence="1">Belongs to the AFG1 ATPase family.</text>
</comment>
<organism evidence="4 5">
    <name type="scientific">Ceutorhynchus assimilis</name>
    <name type="common">cabbage seed weevil</name>
    <dbReference type="NCBI Taxonomy" id="467358"/>
    <lineage>
        <taxon>Eukaryota</taxon>
        <taxon>Metazoa</taxon>
        <taxon>Ecdysozoa</taxon>
        <taxon>Arthropoda</taxon>
        <taxon>Hexapoda</taxon>
        <taxon>Insecta</taxon>
        <taxon>Pterygota</taxon>
        <taxon>Neoptera</taxon>
        <taxon>Endopterygota</taxon>
        <taxon>Coleoptera</taxon>
        <taxon>Polyphaga</taxon>
        <taxon>Cucujiformia</taxon>
        <taxon>Curculionidae</taxon>
        <taxon>Ceutorhynchinae</taxon>
        <taxon>Ceutorhynchus</taxon>
    </lineage>
</organism>
<evidence type="ECO:0000313" key="5">
    <source>
        <dbReference type="Proteomes" id="UP001152799"/>
    </source>
</evidence>
<dbReference type="FunFam" id="3.40.50.300:FF:003041">
    <property type="entry name" value="Predicted protein"/>
    <property type="match status" value="1"/>
</dbReference>
<dbReference type="PANTHER" id="PTHR12169">
    <property type="entry name" value="ATPASE N2B"/>
    <property type="match status" value="1"/>
</dbReference>
<name>A0A9N9MJX9_9CUCU</name>
<dbReference type="Gene3D" id="3.40.50.300">
    <property type="entry name" value="P-loop containing nucleotide triphosphate hydrolases"/>
    <property type="match status" value="1"/>
</dbReference>
<keyword evidence="2" id="KW-0547">Nucleotide-binding</keyword>
<dbReference type="GO" id="GO:0016887">
    <property type="term" value="F:ATP hydrolysis activity"/>
    <property type="evidence" value="ECO:0007669"/>
    <property type="project" value="InterPro"/>
</dbReference>
<dbReference type="InterPro" id="IPR027417">
    <property type="entry name" value="P-loop_NTPase"/>
</dbReference>
<dbReference type="GO" id="GO:0005524">
    <property type="term" value="F:ATP binding"/>
    <property type="evidence" value="ECO:0007669"/>
    <property type="project" value="UniProtKB-KW"/>
</dbReference>
<accession>A0A9N9MJX9</accession>
<dbReference type="OrthoDB" id="548867at2759"/>
<protein>
    <recommendedName>
        <fullName evidence="6">AFG1-like ATPase</fullName>
    </recommendedName>
</protein>
<keyword evidence="5" id="KW-1185">Reference proteome</keyword>
<proteinExistence type="inferred from homology"/>
<dbReference type="InterPro" id="IPR005654">
    <property type="entry name" value="ATPase_AFG1-like"/>
</dbReference>
<evidence type="ECO:0008006" key="6">
    <source>
        <dbReference type="Google" id="ProtNLM"/>
    </source>
</evidence>
<dbReference type="AlphaFoldDB" id="A0A9N9MJX9"/>